<evidence type="ECO:0000313" key="2">
    <source>
        <dbReference type="Proteomes" id="UP000182658"/>
    </source>
</evidence>
<dbReference type="InParanoid" id="A0A1J7IMN9"/>
<proteinExistence type="predicted"/>
<name>A0A1J7IMN9_9PEZI</name>
<evidence type="ECO:0000313" key="1">
    <source>
        <dbReference type="EMBL" id="OIW28742.1"/>
    </source>
</evidence>
<gene>
    <name evidence="1" type="ORF">CONLIGDRAFT_715213</name>
</gene>
<dbReference type="OrthoDB" id="5382272at2759"/>
<accession>A0A1J7IMN9</accession>
<reference evidence="1 2" key="1">
    <citation type="submission" date="2016-10" db="EMBL/GenBank/DDBJ databases">
        <title>Draft genome sequence of Coniochaeta ligniaria NRRL30616, a lignocellulolytic fungus for bioabatement of inhibitors in plant biomass hydrolysates.</title>
        <authorList>
            <consortium name="DOE Joint Genome Institute"/>
            <person name="Jimenez D.J."/>
            <person name="Hector R.E."/>
            <person name="Riley R."/>
            <person name="Sun H."/>
            <person name="Grigoriev I.V."/>
            <person name="Van Elsas J.D."/>
            <person name="Nichols N.N."/>
        </authorList>
    </citation>
    <scope>NUCLEOTIDE SEQUENCE [LARGE SCALE GENOMIC DNA]</scope>
    <source>
        <strain evidence="1 2">NRRL 30616</strain>
    </source>
</reference>
<organism evidence="1 2">
    <name type="scientific">Coniochaeta ligniaria NRRL 30616</name>
    <dbReference type="NCBI Taxonomy" id="1408157"/>
    <lineage>
        <taxon>Eukaryota</taxon>
        <taxon>Fungi</taxon>
        <taxon>Dikarya</taxon>
        <taxon>Ascomycota</taxon>
        <taxon>Pezizomycotina</taxon>
        <taxon>Sordariomycetes</taxon>
        <taxon>Sordariomycetidae</taxon>
        <taxon>Coniochaetales</taxon>
        <taxon>Coniochaetaceae</taxon>
        <taxon>Coniochaeta</taxon>
    </lineage>
</organism>
<evidence type="ECO:0008006" key="3">
    <source>
        <dbReference type="Google" id="ProtNLM"/>
    </source>
</evidence>
<protein>
    <recommendedName>
        <fullName evidence="3">MD-2-related lipid-recognition domain-containing protein</fullName>
    </recommendedName>
</protein>
<dbReference type="Proteomes" id="UP000182658">
    <property type="component" value="Unassembled WGS sequence"/>
</dbReference>
<sequence>MWIPIFEGLVRAMSWVSALQQTLSSGASNALPSTPRPLRAEIPGGSPLSFCDVSRPTDLFNITMVQLSQQPGPIYIDDDFFFFLYGTFQDTFTPNATIFLTLDWASHPEEYGHKPSQSRAGATYAIDFCHMSNIMQPSGGKKKSENCPPEKGWALIQSIGYVWPMYIRAPGWYNFTFDARTAEGDRIYCLTTVVCLRWEDERKNRGYYPEGPWTNCTWPR</sequence>
<dbReference type="EMBL" id="KV875098">
    <property type="protein sequence ID" value="OIW28742.1"/>
    <property type="molecule type" value="Genomic_DNA"/>
</dbReference>
<keyword evidence="2" id="KW-1185">Reference proteome</keyword>
<dbReference type="AlphaFoldDB" id="A0A1J7IMN9"/>